<dbReference type="Proteomes" id="UP000705283">
    <property type="component" value="Unassembled WGS sequence"/>
</dbReference>
<evidence type="ECO:0000256" key="4">
    <source>
        <dbReference type="ARBA" id="ARBA00022833"/>
    </source>
</evidence>
<evidence type="ECO:0000256" key="2">
    <source>
        <dbReference type="ARBA" id="ARBA00022763"/>
    </source>
</evidence>
<dbReference type="InterPro" id="IPR004597">
    <property type="entry name" value="Tag"/>
</dbReference>
<reference evidence="10" key="1">
    <citation type="submission" date="2020-11" db="EMBL/GenBank/DDBJ databases">
        <authorList>
            <person name="Lee S.D."/>
        </authorList>
    </citation>
    <scope>NUCLEOTIDE SEQUENCE</scope>
    <source>
        <strain evidence="10">SAP-2</strain>
    </source>
</reference>
<dbReference type="GO" id="GO:0008725">
    <property type="term" value="F:DNA-3-methyladenine glycosylase activity"/>
    <property type="evidence" value="ECO:0007669"/>
    <property type="project" value="UniProtKB-EC"/>
</dbReference>
<evidence type="ECO:0000256" key="3">
    <source>
        <dbReference type="ARBA" id="ARBA00022801"/>
    </source>
</evidence>
<dbReference type="AlphaFoldDB" id="A0AA40X4T9"/>
<evidence type="ECO:0000256" key="7">
    <source>
        <dbReference type="ARBA" id="ARBA00057608"/>
    </source>
</evidence>
<dbReference type="InterPro" id="IPR011257">
    <property type="entry name" value="DNA_glycosylase"/>
</dbReference>
<keyword evidence="1 9" id="KW-0479">Metal-binding</keyword>
<dbReference type="InterPro" id="IPR005019">
    <property type="entry name" value="Adenine_glyco"/>
</dbReference>
<keyword evidence="5" id="KW-0234">DNA repair</keyword>
<dbReference type="PANTHER" id="PTHR30037:SF4">
    <property type="entry name" value="DNA-3-METHYLADENINE GLYCOSYLASE I"/>
    <property type="match status" value="1"/>
</dbReference>
<organism evidence="10 11">
    <name type="scientific">Rouxiella silvae</name>
    <dbReference type="NCBI Taxonomy" id="1646373"/>
    <lineage>
        <taxon>Bacteria</taxon>
        <taxon>Pseudomonadati</taxon>
        <taxon>Pseudomonadota</taxon>
        <taxon>Gammaproteobacteria</taxon>
        <taxon>Enterobacterales</taxon>
        <taxon>Yersiniaceae</taxon>
        <taxon>Rouxiella</taxon>
    </lineage>
</organism>
<comment type="catalytic activity">
    <reaction evidence="6">
        <text>Hydrolysis of alkylated DNA, releasing 3-methyladenine.</text>
        <dbReference type="EC" id="3.2.2.20"/>
    </reaction>
</comment>
<evidence type="ECO:0000256" key="9">
    <source>
        <dbReference type="PIRSR" id="PIRSR604597-1"/>
    </source>
</evidence>
<comment type="function">
    <text evidence="7">Hydrolysis of the deoxyribose N-glycosidic bond to excise 3-methyladenine from the damaged DNA polymer formed by alkylation lesions.</text>
</comment>
<dbReference type="NCBIfam" id="TIGR00624">
    <property type="entry name" value="tag"/>
    <property type="match status" value="1"/>
</dbReference>
<keyword evidence="4 9" id="KW-0862">Zinc</keyword>
<accession>A0AA40X4T9</accession>
<gene>
    <name evidence="10" type="ORF">ITX54_17915</name>
</gene>
<dbReference type="GO" id="GO:0046872">
    <property type="term" value="F:metal ion binding"/>
    <property type="evidence" value="ECO:0007669"/>
    <property type="project" value="UniProtKB-KW"/>
</dbReference>
<keyword evidence="2" id="KW-0227">DNA damage</keyword>
<feature type="binding site" evidence="9">
    <location>
        <position position="4"/>
    </location>
    <ligand>
        <name>Zn(2+)</name>
        <dbReference type="ChEBI" id="CHEBI:29105"/>
    </ligand>
</feature>
<protein>
    <recommendedName>
        <fullName evidence="8">DNA-3-methyladenine glycosylase I</fullName>
        <ecNumber evidence="8">3.2.2.20</ecNumber>
    </recommendedName>
</protein>
<dbReference type="InterPro" id="IPR052891">
    <property type="entry name" value="DNA-3mA_glycosylase"/>
</dbReference>
<proteinExistence type="predicted"/>
<dbReference type="EC" id="3.2.2.20" evidence="8"/>
<feature type="binding site" evidence="9">
    <location>
        <position position="179"/>
    </location>
    <ligand>
        <name>Zn(2+)</name>
        <dbReference type="ChEBI" id="CHEBI:29105"/>
    </ligand>
</feature>
<evidence type="ECO:0000313" key="10">
    <source>
        <dbReference type="EMBL" id="MBF6638545.1"/>
    </source>
</evidence>
<dbReference type="SUPFAM" id="SSF48150">
    <property type="entry name" value="DNA-glycosylase"/>
    <property type="match status" value="1"/>
</dbReference>
<evidence type="ECO:0000256" key="1">
    <source>
        <dbReference type="ARBA" id="ARBA00022723"/>
    </source>
</evidence>
<comment type="caution">
    <text evidence="10">The sequence shown here is derived from an EMBL/GenBank/DDBJ whole genome shotgun (WGS) entry which is preliminary data.</text>
</comment>
<evidence type="ECO:0000256" key="5">
    <source>
        <dbReference type="ARBA" id="ARBA00023204"/>
    </source>
</evidence>
<dbReference type="EMBL" id="JADMKS010000007">
    <property type="protein sequence ID" value="MBF6638545.1"/>
    <property type="molecule type" value="Genomic_DNA"/>
</dbReference>
<sequence>MTRCSWVSNDPLYIEYHDKEWGVPVKDPRELFEMLCLEGQQAGLSWITVLKKRENYRRFFHQFVPERIAEMTSEDVDALVLESGIIRHRGKIEAIITNAKVWLAMQAAGEDFSAFIWQFVNHQPVINNPQGPADILAKNEVSDAMSKALKKRGFKFIGSTICYAFMQASGLVNDHQTYCLCHPQQQPA</sequence>
<dbReference type="FunFam" id="1.10.340.30:FF:000009">
    <property type="entry name" value="DNA-3-methyladenine glycosylase I"/>
    <property type="match status" value="1"/>
</dbReference>
<dbReference type="Pfam" id="PF03352">
    <property type="entry name" value="Adenine_glyco"/>
    <property type="match status" value="1"/>
</dbReference>
<evidence type="ECO:0000256" key="8">
    <source>
        <dbReference type="ARBA" id="ARBA00066766"/>
    </source>
</evidence>
<evidence type="ECO:0000313" key="11">
    <source>
        <dbReference type="Proteomes" id="UP000705283"/>
    </source>
</evidence>
<feature type="binding site" evidence="9">
    <location>
        <position position="17"/>
    </location>
    <ligand>
        <name>Zn(2+)</name>
        <dbReference type="ChEBI" id="CHEBI:29105"/>
    </ligand>
</feature>
<evidence type="ECO:0000256" key="6">
    <source>
        <dbReference type="ARBA" id="ARBA00052558"/>
    </source>
</evidence>
<reference evidence="10" key="2">
    <citation type="submission" date="2022-09" db="EMBL/GenBank/DDBJ databases">
        <title>Rouxiella aceris sp. nov., isolated from tree sap and emended description of the genus Rhouxiella.</title>
        <authorList>
            <person name="Kim I.S."/>
        </authorList>
    </citation>
    <scope>NUCLEOTIDE SEQUENCE</scope>
    <source>
        <strain evidence="10">SAP-2</strain>
    </source>
</reference>
<feature type="binding site" evidence="9">
    <location>
        <position position="175"/>
    </location>
    <ligand>
        <name>Zn(2+)</name>
        <dbReference type="ChEBI" id="CHEBI:29105"/>
    </ligand>
</feature>
<dbReference type="Gene3D" id="1.10.340.30">
    <property type="entry name" value="Hypothetical protein, domain 2"/>
    <property type="match status" value="1"/>
</dbReference>
<name>A0AA40X4T9_9GAMM</name>
<dbReference type="PANTHER" id="PTHR30037">
    <property type="entry name" value="DNA-3-METHYLADENINE GLYCOSYLASE 1"/>
    <property type="match status" value="1"/>
</dbReference>
<dbReference type="GO" id="GO:0006284">
    <property type="term" value="P:base-excision repair"/>
    <property type="evidence" value="ECO:0007669"/>
    <property type="project" value="InterPro"/>
</dbReference>
<keyword evidence="3" id="KW-0378">Hydrolase</keyword>
<dbReference type="RefSeq" id="WP_194978509.1">
    <property type="nucleotide sequence ID" value="NZ_JADMKS010000007.1"/>
</dbReference>